<dbReference type="Pfam" id="PF18962">
    <property type="entry name" value="Por_Secre_tail"/>
    <property type="match status" value="1"/>
</dbReference>
<gene>
    <name evidence="2" type="ordered locus">SGRA_2503</name>
</gene>
<protein>
    <recommendedName>
        <fullName evidence="1">Secretion system C-terminal sorting domain-containing protein</fullName>
    </recommendedName>
</protein>
<dbReference type="AlphaFoldDB" id="H6L5L5"/>
<dbReference type="InterPro" id="IPR026444">
    <property type="entry name" value="Secre_tail"/>
</dbReference>
<dbReference type="eggNOG" id="ENOG5033EV1">
    <property type="taxonomic scope" value="Bacteria"/>
</dbReference>
<keyword evidence="3" id="KW-1185">Reference proteome</keyword>
<organism evidence="2 3">
    <name type="scientific">Saprospira grandis (strain Lewin)</name>
    <dbReference type="NCBI Taxonomy" id="984262"/>
    <lineage>
        <taxon>Bacteria</taxon>
        <taxon>Pseudomonadati</taxon>
        <taxon>Bacteroidota</taxon>
        <taxon>Saprospiria</taxon>
        <taxon>Saprospirales</taxon>
        <taxon>Saprospiraceae</taxon>
        <taxon>Saprospira</taxon>
    </lineage>
</organism>
<evidence type="ECO:0000313" key="2">
    <source>
        <dbReference type="EMBL" id="AFC25231.1"/>
    </source>
</evidence>
<proteinExistence type="predicted"/>
<feature type="domain" description="Secretion system C-terminal sorting" evidence="1">
    <location>
        <begin position="256"/>
        <end position="323"/>
    </location>
</feature>
<dbReference type="STRING" id="984262.SGRA_2503"/>
<reference evidence="2 3" key="1">
    <citation type="journal article" date="2012" name="Stand. Genomic Sci.">
        <title>Complete genome sequencing and analysis of Saprospira grandis str. Lewin, a predatory marine bacterium.</title>
        <authorList>
            <person name="Saw J.H."/>
            <person name="Yuryev A."/>
            <person name="Kanbe M."/>
            <person name="Hou S."/>
            <person name="Young A.G."/>
            <person name="Aizawa S."/>
            <person name="Alam M."/>
        </authorList>
    </citation>
    <scope>NUCLEOTIDE SEQUENCE [LARGE SCALE GENOMIC DNA]</scope>
    <source>
        <strain evidence="2 3">Lewin</strain>
    </source>
</reference>
<evidence type="ECO:0000313" key="3">
    <source>
        <dbReference type="Proteomes" id="UP000007519"/>
    </source>
</evidence>
<sequence length="326" mass="37095">MKYKNLFSSSYNLLLIPINRALAPKFLIILNKSMMQMNRFPLLFFGLFLSFSALQAQYASVFGQDSTQWIFEWSNLPGTQQDTLYSRYDSSFAGRQWTKIEIPNNLNYNGGWLSEDSSTGQLWYRPIASPQYPNDTASRLIMDLSLQVGDTFDISPAWGAIPDSLQVVDSIYTELGRKHIRFKANARGSEKITFIEGVGPNLGILYKQSGVMMFQYLLCAYQDAQQSYLNKTHGYCNVYSGGPHGLANLVQQQFALYPNPVKEQLQIEKEASLSVDRLQLYNALGQLVWEKEFSPQLSLEGLPTGHYILQFWQGGKLLESQKLIKQ</sequence>
<evidence type="ECO:0000259" key="1">
    <source>
        <dbReference type="Pfam" id="PF18962"/>
    </source>
</evidence>
<dbReference type="EMBL" id="CP002831">
    <property type="protein sequence ID" value="AFC25231.1"/>
    <property type="molecule type" value="Genomic_DNA"/>
</dbReference>
<accession>H6L5L5</accession>
<dbReference type="HOGENOM" id="CLU_852314_0_0_10"/>
<dbReference type="KEGG" id="sgn:SGRA_2503"/>
<dbReference type="NCBIfam" id="TIGR04183">
    <property type="entry name" value="Por_Secre_tail"/>
    <property type="match status" value="1"/>
</dbReference>
<name>H6L5L5_SAPGL</name>
<dbReference type="Proteomes" id="UP000007519">
    <property type="component" value="Chromosome"/>
</dbReference>